<sequence length="159" mass="17204">MGNPMQYWIVAFTAALVVVIGYAAGPVGAVISLLAFAGSLYLMWARKLGFSGAWTRFGLDRFTAPFWKGENWERFNAMFSDSESVVKAGTIAVALIALSLILPASQVGLIALVVAAWYAFEVYRSQRPLVRPTVAIESKPAGDKVIYAAAPRSEPAQMN</sequence>
<organism evidence="2 3">
    <name type="scientific">Rhodopseudomonas pseudopalustris</name>
    <dbReference type="NCBI Taxonomy" id="1513892"/>
    <lineage>
        <taxon>Bacteria</taxon>
        <taxon>Pseudomonadati</taxon>
        <taxon>Pseudomonadota</taxon>
        <taxon>Alphaproteobacteria</taxon>
        <taxon>Hyphomicrobiales</taxon>
        <taxon>Nitrobacteraceae</taxon>
        <taxon>Rhodopseudomonas</taxon>
    </lineage>
</organism>
<evidence type="ECO:0000313" key="2">
    <source>
        <dbReference type="EMBL" id="SEP28898.1"/>
    </source>
</evidence>
<reference evidence="3" key="1">
    <citation type="submission" date="2016-10" db="EMBL/GenBank/DDBJ databases">
        <authorList>
            <person name="Varghese N."/>
            <person name="Submissions S."/>
        </authorList>
    </citation>
    <scope>NUCLEOTIDE SEQUENCE [LARGE SCALE GENOMIC DNA]</scope>
    <source>
        <strain evidence="3">DSM 123</strain>
    </source>
</reference>
<dbReference type="EMBL" id="FODT01000013">
    <property type="protein sequence ID" value="SEP28898.1"/>
    <property type="molecule type" value="Genomic_DNA"/>
</dbReference>
<protein>
    <submittedName>
        <fullName evidence="2">Uncharacterized protein</fullName>
    </submittedName>
</protein>
<dbReference type="AlphaFoldDB" id="A0A1H8WP93"/>
<keyword evidence="1" id="KW-0472">Membrane</keyword>
<keyword evidence="3" id="KW-1185">Reference proteome</keyword>
<feature type="transmembrane region" description="Helical" evidence="1">
    <location>
        <begin position="91"/>
        <end position="120"/>
    </location>
</feature>
<proteinExistence type="predicted"/>
<keyword evidence="1" id="KW-0812">Transmembrane</keyword>
<gene>
    <name evidence="2" type="ORF">SAMN05444123_11316</name>
</gene>
<keyword evidence="1" id="KW-1133">Transmembrane helix</keyword>
<evidence type="ECO:0000313" key="3">
    <source>
        <dbReference type="Proteomes" id="UP000199615"/>
    </source>
</evidence>
<name>A0A1H8WP93_9BRAD</name>
<accession>A0A1H8WP93</accession>
<evidence type="ECO:0000256" key="1">
    <source>
        <dbReference type="SAM" id="Phobius"/>
    </source>
</evidence>
<feature type="transmembrane region" description="Helical" evidence="1">
    <location>
        <begin position="7"/>
        <end position="37"/>
    </location>
</feature>
<dbReference type="Proteomes" id="UP000199615">
    <property type="component" value="Unassembled WGS sequence"/>
</dbReference>